<dbReference type="GO" id="GO:0004807">
    <property type="term" value="F:triose-phosphate isomerase activity"/>
    <property type="evidence" value="ECO:0007669"/>
    <property type="project" value="UniProtKB-EC"/>
</dbReference>
<dbReference type="Pfam" id="PF00121">
    <property type="entry name" value="TIM"/>
    <property type="match status" value="1"/>
</dbReference>
<evidence type="ECO:0000256" key="3">
    <source>
        <dbReference type="ARBA" id="ARBA00004742"/>
    </source>
</evidence>
<evidence type="ECO:0000256" key="4">
    <source>
        <dbReference type="ARBA" id="ARBA00007422"/>
    </source>
</evidence>
<dbReference type="NCBIfam" id="TIGR00419">
    <property type="entry name" value="tim"/>
    <property type="match status" value="1"/>
</dbReference>
<dbReference type="InterPro" id="IPR013785">
    <property type="entry name" value="Aldolase_TIM"/>
</dbReference>
<dbReference type="EMBL" id="GDRN01075117">
    <property type="protein sequence ID" value="JAI63115.1"/>
    <property type="molecule type" value="Transcribed_RNA"/>
</dbReference>
<dbReference type="UniPathway" id="UPA00138"/>
<organism evidence="11">
    <name type="scientific">Scylla olivacea</name>
    <name type="common">Orange mud crab</name>
    <name type="synonym">Cancer olivacea</name>
    <dbReference type="NCBI Taxonomy" id="85551"/>
    <lineage>
        <taxon>Eukaryota</taxon>
        <taxon>Metazoa</taxon>
        <taxon>Ecdysozoa</taxon>
        <taxon>Arthropoda</taxon>
        <taxon>Crustacea</taxon>
        <taxon>Multicrustacea</taxon>
        <taxon>Malacostraca</taxon>
        <taxon>Eumalacostraca</taxon>
        <taxon>Eucarida</taxon>
        <taxon>Decapoda</taxon>
        <taxon>Pleocyemata</taxon>
        <taxon>Brachyura</taxon>
        <taxon>Eubrachyura</taxon>
        <taxon>Portunoidea</taxon>
        <taxon>Portunidae</taxon>
        <taxon>Portuninae</taxon>
        <taxon>Scylla</taxon>
    </lineage>
</organism>
<dbReference type="AlphaFoldDB" id="A0A0P4W3M2"/>
<comment type="similarity">
    <text evidence="4 10">Belongs to the triosephosphate isomerase family.</text>
</comment>
<evidence type="ECO:0000313" key="11">
    <source>
        <dbReference type="EMBL" id="JAI63115.1"/>
    </source>
</evidence>
<evidence type="ECO:0000256" key="7">
    <source>
        <dbReference type="ARBA" id="ARBA00019397"/>
    </source>
</evidence>
<evidence type="ECO:0000256" key="1">
    <source>
        <dbReference type="ARBA" id="ARBA00000474"/>
    </source>
</evidence>
<dbReference type="GO" id="GO:0005829">
    <property type="term" value="C:cytosol"/>
    <property type="evidence" value="ECO:0007669"/>
    <property type="project" value="TreeGrafter"/>
</dbReference>
<keyword evidence="10" id="KW-0324">Glycolysis</keyword>
<evidence type="ECO:0000256" key="5">
    <source>
        <dbReference type="ARBA" id="ARBA00011738"/>
    </source>
</evidence>
<evidence type="ECO:0000256" key="10">
    <source>
        <dbReference type="RuleBase" id="RU363013"/>
    </source>
</evidence>
<evidence type="ECO:0000256" key="6">
    <source>
        <dbReference type="ARBA" id="ARBA00011940"/>
    </source>
</evidence>
<dbReference type="SUPFAM" id="SSF51351">
    <property type="entry name" value="Triosephosphate isomerase (TIM)"/>
    <property type="match status" value="1"/>
</dbReference>
<keyword evidence="8 10" id="KW-0312">Gluconeogenesis</keyword>
<dbReference type="PANTHER" id="PTHR21139:SF2">
    <property type="entry name" value="TRIOSEPHOSPHATE ISOMERASE"/>
    <property type="match status" value="1"/>
</dbReference>
<dbReference type="CDD" id="cd00311">
    <property type="entry name" value="TIM"/>
    <property type="match status" value="1"/>
</dbReference>
<dbReference type="GO" id="GO:0006094">
    <property type="term" value="P:gluconeogenesis"/>
    <property type="evidence" value="ECO:0007669"/>
    <property type="project" value="UniProtKB-UniPathway"/>
</dbReference>
<comment type="pathway">
    <text evidence="3 10">Carbohydrate biosynthesis; gluconeogenesis.</text>
</comment>
<dbReference type="GO" id="GO:0046166">
    <property type="term" value="P:glyceraldehyde-3-phosphate biosynthetic process"/>
    <property type="evidence" value="ECO:0007669"/>
    <property type="project" value="TreeGrafter"/>
</dbReference>
<dbReference type="Gene3D" id="3.20.20.70">
    <property type="entry name" value="Aldolase class I"/>
    <property type="match status" value="1"/>
</dbReference>
<keyword evidence="9 10" id="KW-0413">Isomerase</keyword>
<dbReference type="EC" id="5.3.1.1" evidence="6 10"/>
<name>A0A0P4W3M2_SCYOL</name>
<reference evidence="11" key="1">
    <citation type="submission" date="2015-09" db="EMBL/GenBank/DDBJ databases">
        <title>Scylla olivacea transcriptome.</title>
        <authorList>
            <person name="Ikhwanuddin M."/>
        </authorList>
    </citation>
    <scope>NUCLEOTIDE SEQUENCE</scope>
</reference>
<comment type="catalytic activity">
    <reaction evidence="1 10">
        <text>D-glyceraldehyde 3-phosphate = dihydroxyacetone phosphate</text>
        <dbReference type="Rhea" id="RHEA:18585"/>
        <dbReference type="ChEBI" id="CHEBI:57642"/>
        <dbReference type="ChEBI" id="CHEBI:59776"/>
        <dbReference type="EC" id="5.3.1.1"/>
    </reaction>
</comment>
<dbReference type="PROSITE" id="PS51440">
    <property type="entry name" value="TIM_2"/>
    <property type="match status" value="1"/>
</dbReference>
<accession>A0A0P4W3M2</accession>
<dbReference type="InterPro" id="IPR035990">
    <property type="entry name" value="TIM_sf"/>
</dbReference>
<evidence type="ECO:0000256" key="2">
    <source>
        <dbReference type="ARBA" id="ARBA00004680"/>
    </source>
</evidence>
<evidence type="ECO:0000256" key="8">
    <source>
        <dbReference type="ARBA" id="ARBA00022432"/>
    </source>
</evidence>
<sequence>MVPSRRFFVLGNWKMNVNASRIESLSRLLSEAKLDRKTEFVIGCPSCYLSHARQLLPSHVGVAAQNCYKVSRGNFSGEVSPAMVQECGADWIILGHPERRTIFGETDDLIAEKITHALSASAKVVACVVEGKEDRNSNLTEEALAAQMRALAPAVTDWSRVVLAFEALWASGTGVLATPSQVQEVLAMLRRWLRLNVGNHVAENTRIIYAGSVSAATCQELARLPDLDGFLVGSAALKPDLIHIVNARHPRPGKLPLILSHRPDQRWA</sequence>
<comment type="subunit">
    <text evidence="5">Homodimer.</text>
</comment>
<dbReference type="GO" id="GO:0019563">
    <property type="term" value="P:glycerol catabolic process"/>
    <property type="evidence" value="ECO:0007669"/>
    <property type="project" value="TreeGrafter"/>
</dbReference>
<dbReference type="UniPathway" id="UPA00109">
    <property type="reaction ID" value="UER00189"/>
</dbReference>
<proteinExistence type="inferred from homology"/>
<evidence type="ECO:0000256" key="9">
    <source>
        <dbReference type="ARBA" id="ARBA00023235"/>
    </source>
</evidence>
<dbReference type="InterPro" id="IPR000652">
    <property type="entry name" value="Triosephosphate_isomerase"/>
</dbReference>
<comment type="pathway">
    <text evidence="2 10">Carbohydrate degradation; glycolysis; D-glyceraldehyde 3-phosphate from glycerone phosphate: step 1/1.</text>
</comment>
<dbReference type="GO" id="GO:0006096">
    <property type="term" value="P:glycolytic process"/>
    <property type="evidence" value="ECO:0007669"/>
    <property type="project" value="UniProtKB-UniPathway"/>
</dbReference>
<protein>
    <recommendedName>
        <fullName evidence="7 10">Triosephosphate isomerase</fullName>
        <ecNumber evidence="6 10">5.3.1.1</ecNumber>
    </recommendedName>
</protein>
<dbReference type="PANTHER" id="PTHR21139">
    <property type="entry name" value="TRIOSEPHOSPHATE ISOMERASE"/>
    <property type="match status" value="1"/>
</dbReference>